<evidence type="ECO:0000313" key="1">
    <source>
        <dbReference type="EMBL" id="KAK8040227.1"/>
    </source>
</evidence>
<evidence type="ECO:0008006" key="3">
    <source>
        <dbReference type="Google" id="ProtNLM"/>
    </source>
</evidence>
<dbReference type="EMBL" id="JAQQWI010000001">
    <property type="protein sequence ID" value="KAK8040227.1"/>
    <property type="molecule type" value="Genomic_DNA"/>
</dbReference>
<evidence type="ECO:0000313" key="2">
    <source>
        <dbReference type="Proteomes" id="UP001396898"/>
    </source>
</evidence>
<dbReference type="SUPFAM" id="SSF48264">
    <property type="entry name" value="Cytochrome P450"/>
    <property type="match status" value="1"/>
</dbReference>
<comment type="caution">
    <text evidence="1">The sequence shown here is derived from an EMBL/GenBank/DDBJ whole genome shotgun (WGS) entry which is preliminary data.</text>
</comment>
<reference evidence="1 2" key="1">
    <citation type="submission" date="2023-01" db="EMBL/GenBank/DDBJ databases">
        <title>Analysis of 21 Apiospora genomes using comparative genomics revels a genus with tremendous synthesis potential of carbohydrate active enzymes and secondary metabolites.</title>
        <authorList>
            <person name="Sorensen T."/>
        </authorList>
    </citation>
    <scope>NUCLEOTIDE SEQUENCE [LARGE SCALE GENOMIC DNA]</scope>
    <source>
        <strain evidence="1 2">CBS 20057</strain>
    </source>
</reference>
<gene>
    <name evidence="1" type="ORF">PG991_000015</name>
</gene>
<sequence>MGCSWWRSMYSLNGDVFPLSGRLDMVFSKGSVVLIVGEAHATGLVQQLGLETDIAIRLHTCGKASQVVRQEHQGQLLLDVARSTPNNGLLLLREGVQDRVVVATAPIVAELLVQKTNDLIKPPNISNFVRKFLGDGLNIVKSERHRWLRKHSL</sequence>
<dbReference type="InterPro" id="IPR036396">
    <property type="entry name" value="Cyt_P450_sf"/>
</dbReference>
<dbReference type="Proteomes" id="UP001396898">
    <property type="component" value="Unassembled WGS sequence"/>
</dbReference>
<name>A0ABR1T0W4_9PEZI</name>
<dbReference type="Gene3D" id="3.40.640.10">
    <property type="entry name" value="Type I PLP-dependent aspartate aminotransferase-like (Major domain)"/>
    <property type="match status" value="1"/>
</dbReference>
<accession>A0ABR1T0W4</accession>
<organism evidence="1 2">
    <name type="scientific">Apiospora marii</name>
    <dbReference type="NCBI Taxonomy" id="335849"/>
    <lineage>
        <taxon>Eukaryota</taxon>
        <taxon>Fungi</taxon>
        <taxon>Dikarya</taxon>
        <taxon>Ascomycota</taxon>
        <taxon>Pezizomycotina</taxon>
        <taxon>Sordariomycetes</taxon>
        <taxon>Xylariomycetidae</taxon>
        <taxon>Amphisphaeriales</taxon>
        <taxon>Apiosporaceae</taxon>
        <taxon>Apiospora</taxon>
    </lineage>
</organism>
<keyword evidence="2" id="KW-1185">Reference proteome</keyword>
<dbReference type="InterPro" id="IPR015421">
    <property type="entry name" value="PyrdxlP-dep_Trfase_major"/>
</dbReference>
<proteinExistence type="predicted"/>
<protein>
    <recommendedName>
        <fullName evidence="3">RCK N-terminal domain-containing protein</fullName>
    </recommendedName>
</protein>